<keyword evidence="2" id="KW-1185">Reference proteome</keyword>
<protein>
    <submittedName>
        <fullName evidence="1">Uncharacterized protein</fullName>
    </submittedName>
</protein>
<evidence type="ECO:0000313" key="1">
    <source>
        <dbReference type="EMBL" id="MEQ2219444.1"/>
    </source>
</evidence>
<proteinExistence type="predicted"/>
<evidence type="ECO:0000313" key="2">
    <source>
        <dbReference type="Proteomes" id="UP001434883"/>
    </source>
</evidence>
<dbReference type="Proteomes" id="UP001434883">
    <property type="component" value="Unassembled WGS sequence"/>
</dbReference>
<sequence length="189" mass="20869">AEVEVGQGFSDGEPCLHRLLQLQLAAGGHDNIQHCKGVHNDADADKAHHVLETENRHPYHTAFRWVDALTDRARTGALHAVLHEEVAGGAYILYILDSGKHQVRYSQDGSRLPYSYVDHSAHQQLSLGLAVGGMHDCQVPVQADEVQDQDTAVQIHHVDRVHETHRKPLKCHVSTASAAQKGRVRTNRG</sequence>
<comment type="caution">
    <text evidence="1">The sequence shown here is derived from an EMBL/GenBank/DDBJ whole genome shotgun (WGS) entry which is preliminary data.</text>
</comment>
<gene>
    <name evidence="1" type="ORF">XENOCAPTIV_018023</name>
</gene>
<dbReference type="EMBL" id="JAHRIN010079394">
    <property type="protein sequence ID" value="MEQ2219444.1"/>
    <property type="molecule type" value="Genomic_DNA"/>
</dbReference>
<reference evidence="1 2" key="1">
    <citation type="submission" date="2021-06" db="EMBL/GenBank/DDBJ databases">
        <authorList>
            <person name="Palmer J.M."/>
        </authorList>
    </citation>
    <scope>NUCLEOTIDE SEQUENCE [LARGE SCALE GENOMIC DNA]</scope>
    <source>
        <strain evidence="1 2">XC_2019</strain>
        <tissue evidence="1">Muscle</tissue>
    </source>
</reference>
<accession>A0ABV0SFX2</accession>
<feature type="non-terminal residue" evidence="1">
    <location>
        <position position="1"/>
    </location>
</feature>
<name>A0ABV0SFX2_9TELE</name>
<organism evidence="1 2">
    <name type="scientific">Xenoophorus captivus</name>
    <dbReference type="NCBI Taxonomy" id="1517983"/>
    <lineage>
        <taxon>Eukaryota</taxon>
        <taxon>Metazoa</taxon>
        <taxon>Chordata</taxon>
        <taxon>Craniata</taxon>
        <taxon>Vertebrata</taxon>
        <taxon>Euteleostomi</taxon>
        <taxon>Actinopterygii</taxon>
        <taxon>Neopterygii</taxon>
        <taxon>Teleostei</taxon>
        <taxon>Neoteleostei</taxon>
        <taxon>Acanthomorphata</taxon>
        <taxon>Ovalentaria</taxon>
        <taxon>Atherinomorphae</taxon>
        <taxon>Cyprinodontiformes</taxon>
        <taxon>Goodeidae</taxon>
        <taxon>Xenoophorus</taxon>
    </lineage>
</organism>